<comment type="caution">
    <text evidence="8">The sequence shown here is derived from an EMBL/GenBank/DDBJ whole genome shotgun (WGS) entry which is preliminary data.</text>
</comment>
<evidence type="ECO:0000313" key="8">
    <source>
        <dbReference type="EMBL" id="MEX5729348.1"/>
    </source>
</evidence>
<keyword evidence="5 6" id="KW-0408">Iron</keyword>
<evidence type="ECO:0000256" key="6">
    <source>
        <dbReference type="PROSITE-ProRule" id="PRU00433"/>
    </source>
</evidence>
<evidence type="ECO:0000313" key="9">
    <source>
        <dbReference type="Proteomes" id="UP001560019"/>
    </source>
</evidence>
<evidence type="ECO:0000256" key="2">
    <source>
        <dbReference type="ARBA" id="ARBA00022617"/>
    </source>
</evidence>
<dbReference type="Gene3D" id="1.10.760.10">
    <property type="entry name" value="Cytochrome c-like domain"/>
    <property type="match status" value="2"/>
</dbReference>
<gene>
    <name evidence="8" type="ORF">Ga0609869_002701</name>
</gene>
<keyword evidence="9" id="KW-1185">Reference proteome</keyword>
<feature type="domain" description="Cytochrome c" evidence="7">
    <location>
        <begin position="161"/>
        <end position="237"/>
    </location>
</feature>
<evidence type="ECO:0000256" key="5">
    <source>
        <dbReference type="ARBA" id="ARBA00023004"/>
    </source>
</evidence>
<keyword evidence="4" id="KW-0249">Electron transport</keyword>
<dbReference type="InterPro" id="IPR009056">
    <property type="entry name" value="Cyt_c-like_dom"/>
</dbReference>
<dbReference type="SUPFAM" id="SSF46626">
    <property type="entry name" value="Cytochrome c"/>
    <property type="match status" value="2"/>
</dbReference>
<evidence type="ECO:0000256" key="4">
    <source>
        <dbReference type="ARBA" id="ARBA00022982"/>
    </source>
</evidence>
<protein>
    <submittedName>
        <fullName evidence="8">Cytochrome c</fullName>
    </submittedName>
</protein>
<dbReference type="PANTHER" id="PTHR11961">
    <property type="entry name" value="CYTOCHROME C"/>
    <property type="match status" value="1"/>
</dbReference>
<keyword evidence="3 6" id="KW-0479">Metal-binding</keyword>
<feature type="domain" description="Cytochrome c" evidence="7">
    <location>
        <begin position="29"/>
        <end position="132"/>
    </location>
</feature>
<dbReference type="PROSITE" id="PS51007">
    <property type="entry name" value="CYTC"/>
    <property type="match status" value="2"/>
</dbReference>
<evidence type="ECO:0000259" key="7">
    <source>
        <dbReference type="PROSITE" id="PS51007"/>
    </source>
</evidence>
<sequence>MRERVFFALALALGGAGEGAADGHAEAIGDAERGAEIWVYCSGCHQIGPDAEIGIGPPLTGIFGRRAASVEGFPYSKSMSRMGSDGLTWTLTTLDAYIENPLVLVSGTRMSFEGLEDPTERADLLAFLREYSDKPSNIPEAAPTARPDYPKLSEETLALVGDEAYGEYLSSECTTCHQRDGSDQGIPSITLWPEKDFVVAMHAYKQKLRPHPVMQMMASRLSDEEIAALAAYFGSLSN</sequence>
<organism evidence="8 9">
    <name type="scientific">Rhodovulum iodosum</name>
    <dbReference type="NCBI Taxonomy" id="68291"/>
    <lineage>
        <taxon>Bacteria</taxon>
        <taxon>Pseudomonadati</taxon>
        <taxon>Pseudomonadota</taxon>
        <taxon>Alphaproteobacteria</taxon>
        <taxon>Rhodobacterales</taxon>
        <taxon>Paracoccaceae</taxon>
        <taxon>Rhodovulum</taxon>
    </lineage>
</organism>
<keyword evidence="1" id="KW-0813">Transport</keyword>
<dbReference type="EMBL" id="JBEHHI010000002">
    <property type="protein sequence ID" value="MEX5729348.1"/>
    <property type="molecule type" value="Genomic_DNA"/>
</dbReference>
<dbReference type="PRINTS" id="PR00604">
    <property type="entry name" value="CYTCHRMECIAB"/>
</dbReference>
<dbReference type="InterPro" id="IPR002327">
    <property type="entry name" value="Cyt_c_1A/1B"/>
</dbReference>
<dbReference type="Pfam" id="PF00034">
    <property type="entry name" value="Cytochrom_C"/>
    <property type="match status" value="1"/>
</dbReference>
<reference evidence="8 9" key="1">
    <citation type="submission" date="2024-06" db="EMBL/GenBank/DDBJ databases">
        <title>Genome of Rhodovulum iodosum, a marine photoferrotroph.</title>
        <authorList>
            <person name="Bianchini G."/>
            <person name="Nikeleit V."/>
            <person name="Kappler A."/>
            <person name="Bryce C."/>
            <person name="Sanchez-Baracaldo P."/>
        </authorList>
    </citation>
    <scope>NUCLEOTIDE SEQUENCE [LARGE SCALE GENOMIC DNA]</scope>
    <source>
        <strain evidence="8 9">UT/N1</strain>
    </source>
</reference>
<evidence type="ECO:0000256" key="3">
    <source>
        <dbReference type="ARBA" id="ARBA00022723"/>
    </source>
</evidence>
<name>A0ABV3XVH9_9RHOB</name>
<dbReference type="InterPro" id="IPR036909">
    <property type="entry name" value="Cyt_c-like_dom_sf"/>
</dbReference>
<proteinExistence type="predicted"/>
<evidence type="ECO:0000256" key="1">
    <source>
        <dbReference type="ARBA" id="ARBA00022448"/>
    </source>
</evidence>
<accession>A0ABV3XVH9</accession>
<dbReference type="RefSeq" id="WP_125404913.1">
    <property type="nucleotide sequence ID" value="NZ_JBEHHI010000002.1"/>
</dbReference>
<dbReference type="Proteomes" id="UP001560019">
    <property type="component" value="Unassembled WGS sequence"/>
</dbReference>
<keyword evidence="2 6" id="KW-0349">Heme</keyword>